<feature type="compositionally biased region" description="Low complexity" evidence="1">
    <location>
        <begin position="48"/>
        <end position="61"/>
    </location>
</feature>
<accession>A0ABU4NGD7</accession>
<name>A0ABU4NGD7_9ACTN</name>
<proteinExistence type="predicted"/>
<reference evidence="2 3" key="1">
    <citation type="journal article" date="2023" name="Microb. Genom.">
        <title>Mesoterricola silvestris gen. nov., sp. nov., Mesoterricola sediminis sp. nov., Geothrix oryzae sp. nov., Geothrix edaphica sp. nov., Geothrix rubra sp. nov., and Geothrix limicola sp. nov., six novel members of Acidobacteriota isolated from soils.</title>
        <authorList>
            <person name="Weisberg A.J."/>
            <person name="Pearce E."/>
            <person name="Kramer C.G."/>
            <person name="Chang J.H."/>
            <person name="Clarke C.R."/>
        </authorList>
    </citation>
    <scope>NUCLEOTIDE SEQUENCE [LARGE SCALE GENOMIC DNA]</scope>
    <source>
        <strain evidence="2 3">ID09-01A</strain>
    </source>
</reference>
<evidence type="ECO:0000313" key="2">
    <source>
        <dbReference type="EMBL" id="MDX3702205.1"/>
    </source>
</evidence>
<organism evidence="2 3">
    <name type="scientific">Streptomyces europaeiscabiei</name>
    <dbReference type="NCBI Taxonomy" id="146819"/>
    <lineage>
        <taxon>Bacteria</taxon>
        <taxon>Bacillati</taxon>
        <taxon>Actinomycetota</taxon>
        <taxon>Actinomycetes</taxon>
        <taxon>Kitasatosporales</taxon>
        <taxon>Streptomycetaceae</taxon>
        <taxon>Streptomyces</taxon>
    </lineage>
</organism>
<evidence type="ECO:0000313" key="3">
    <source>
        <dbReference type="Proteomes" id="UP001271274"/>
    </source>
</evidence>
<gene>
    <name evidence="2" type="ORF">PV662_20980</name>
</gene>
<sequence length="70" mass="7221">MITQIRNGAQITQVSHDVATAGDPAGLGLALAVAAELHTPVTRAPEVASAARGTARRTTAARPHRRTVRG</sequence>
<dbReference type="EMBL" id="JARAYU010000006">
    <property type="protein sequence ID" value="MDX3702205.1"/>
    <property type="molecule type" value="Genomic_DNA"/>
</dbReference>
<protein>
    <submittedName>
        <fullName evidence="2">Uncharacterized protein</fullName>
    </submittedName>
</protein>
<dbReference type="Proteomes" id="UP001271274">
    <property type="component" value="Unassembled WGS sequence"/>
</dbReference>
<feature type="region of interest" description="Disordered" evidence="1">
    <location>
        <begin position="44"/>
        <end position="70"/>
    </location>
</feature>
<comment type="caution">
    <text evidence="2">The sequence shown here is derived from an EMBL/GenBank/DDBJ whole genome shotgun (WGS) entry which is preliminary data.</text>
</comment>
<keyword evidence="3" id="KW-1185">Reference proteome</keyword>
<dbReference type="RefSeq" id="WP_046709927.1">
    <property type="nucleotide sequence ID" value="NZ_JARAUR010000106.1"/>
</dbReference>
<evidence type="ECO:0000256" key="1">
    <source>
        <dbReference type="SAM" id="MobiDB-lite"/>
    </source>
</evidence>